<evidence type="ECO:0000313" key="2">
    <source>
        <dbReference type="EMBL" id="BCJ43548.1"/>
    </source>
</evidence>
<reference evidence="2 3" key="1">
    <citation type="submission" date="2020-08" db="EMBL/GenBank/DDBJ databases">
        <title>Whole genome shotgun sequence of Actinoplanes ianthinogenes NBRC 13996.</title>
        <authorList>
            <person name="Komaki H."/>
            <person name="Tamura T."/>
        </authorList>
    </citation>
    <scope>NUCLEOTIDE SEQUENCE [LARGE SCALE GENOMIC DNA]</scope>
    <source>
        <strain evidence="2 3">NBRC 13996</strain>
    </source>
</reference>
<feature type="transmembrane region" description="Helical" evidence="1">
    <location>
        <begin position="86"/>
        <end position="108"/>
    </location>
</feature>
<protein>
    <submittedName>
        <fullName evidence="2">Uncharacterized protein</fullName>
    </submittedName>
</protein>
<accession>A0ABN6CHK9</accession>
<keyword evidence="1" id="KW-0472">Membrane</keyword>
<keyword evidence="3" id="KW-1185">Reference proteome</keyword>
<keyword evidence="1" id="KW-0812">Transmembrane</keyword>
<feature type="transmembrane region" description="Helical" evidence="1">
    <location>
        <begin position="38"/>
        <end position="56"/>
    </location>
</feature>
<gene>
    <name evidence="2" type="ORF">Aiant_42050</name>
</gene>
<dbReference type="Proteomes" id="UP000676967">
    <property type="component" value="Chromosome"/>
</dbReference>
<sequence>MDHMSETVVEFGPAEPASGSRAGRVGGFLRGLGADARLAPLVAGLGAVAGFASLISEWQVTTVQGLEFSSTEVGATKMLPADLIDLGGIGAAYVGGLFLLVITVVLALFGPEGGRRYARLAGLAAGGMLLALLLAMLQLMNDATRVIARFYTIDLTSENLKLAYGRGLWCALAGVAAGLIALWLSGRATRRPAAPRWAPEDADDDEPDNSLELSIMPTAPFAYHPTDRDMPHQQ</sequence>
<keyword evidence="1" id="KW-1133">Transmembrane helix</keyword>
<evidence type="ECO:0000313" key="3">
    <source>
        <dbReference type="Proteomes" id="UP000676967"/>
    </source>
</evidence>
<name>A0ABN6CHK9_9ACTN</name>
<feature type="transmembrane region" description="Helical" evidence="1">
    <location>
        <begin position="163"/>
        <end position="184"/>
    </location>
</feature>
<proteinExistence type="predicted"/>
<evidence type="ECO:0000256" key="1">
    <source>
        <dbReference type="SAM" id="Phobius"/>
    </source>
</evidence>
<organism evidence="2 3">
    <name type="scientific">Actinoplanes ianthinogenes</name>
    <dbReference type="NCBI Taxonomy" id="122358"/>
    <lineage>
        <taxon>Bacteria</taxon>
        <taxon>Bacillati</taxon>
        <taxon>Actinomycetota</taxon>
        <taxon>Actinomycetes</taxon>
        <taxon>Micromonosporales</taxon>
        <taxon>Micromonosporaceae</taxon>
        <taxon>Actinoplanes</taxon>
    </lineage>
</organism>
<dbReference type="EMBL" id="AP023356">
    <property type="protein sequence ID" value="BCJ43548.1"/>
    <property type="molecule type" value="Genomic_DNA"/>
</dbReference>
<feature type="transmembrane region" description="Helical" evidence="1">
    <location>
        <begin position="120"/>
        <end position="140"/>
    </location>
</feature>